<protein>
    <submittedName>
        <fullName evidence="1">Uncharacterized protein</fullName>
    </submittedName>
</protein>
<gene>
    <name evidence="1" type="ORF">TIFTF001_029126</name>
</gene>
<name>A0AA88DQZ1_FICCA</name>
<dbReference type="Proteomes" id="UP001187192">
    <property type="component" value="Unassembled WGS sequence"/>
</dbReference>
<accession>A0AA88DQZ1</accession>
<comment type="caution">
    <text evidence="1">The sequence shown here is derived from an EMBL/GenBank/DDBJ whole genome shotgun (WGS) entry which is preliminary data.</text>
</comment>
<keyword evidence="2" id="KW-1185">Reference proteome</keyword>
<dbReference type="AlphaFoldDB" id="A0AA88DQZ1"/>
<reference evidence="1" key="1">
    <citation type="submission" date="2023-07" db="EMBL/GenBank/DDBJ databases">
        <title>draft genome sequence of fig (Ficus carica).</title>
        <authorList>
            <person name="Takahashi T."/>
            <person name="Nishimura K."/>
        </authorList>
    </citation>
    <scope>NUCLEOTIDE SEQUENCE</scope>
</reference>
<evidence type="ECO:0000313" key="1">
    <source>
        <dbReference type="EMBL" id="GMN60027.1"/>
    </source>
</evidence>
<proteinExistence type="predicted"/>
<evidence type="ECO:0000313" key="2">
    <source>
        <dbReference type="Proteomes" id="UP001187192"/>
    </source>
</evidence>
<organism evidence="1 2">
    <name type="scientific">Ficus carica</name>
    <name type="common">Common fig</name>
    <dbReference type="NCBI Taxonomy" id="3494"/>
    <lineage>
        <taxon>Eukaryota</taxon>
        <taxon>Viridiplantae</taxon>
        <taxon>Streptophyta</taxon>
        <taxon>Embryophyta</taxon>
        <taxon>Tracheophyta</taxon>
        <taxon>Spermatophyta</taxon>
        <taxon>Magnoliopsida</taxon>
        <taxon>eudicotyledons</taxon>
        <taxon>Gunneridae</taxon>
        <taxon>Pentapetalae</taxon>
        <taxon>rosids</taxon>
        <taxon>fabids</taxon>
        <taxon>Rosales</taxon>
        <taxon>Moraceae</taxon>
        <taxon>Ficeae</taxon>
        <taxon>Ficus</taxon>
    </lineage>
</organism>
<dbReference type="EMBL" id="BTGU01000094">
    <property type="protein sequence ID" value="GMN60027.1"/>
    <property type="molecule type" value="Genomic_DNA"/>
</dbReference>
<sequence length="112" mass="12283">MRSGIPTNTRRSLRRRSPAKWKHLGMMGTPVWCLPWALRCLSVLSGPGCSGRPRRVGYLGYPVDRAAPAAGEVYDQCQIMGGLPRLDLEIGAGLILADRYRVHRVVATGTIP</sequence>